<reference evidence="1 2" key="1">
    <citation type="submission" date="2011-08" db="EMBL/GenBank/DDBJ databases">
        <authorList>
            <person name="Weinstock G."/>
            <person name="Sodergren E."/>
            <person name="Clifton S."/>
            <person name="Fulton L."/>
            <person name="Fulton B."/>
            <person name="Courtney L."/>
            <person name="Fronick C."/>
            <person name="Harrison M."/>
            <person name="Strong C."/>
            <person name="Farmer C."/>
            <person name="Delahaunty K."/>
            <person name="Markovic C."/>
            <person name="Hall O."/>
            <person name="Minx P."/>
            <person name="Tomlinson C."/>
            <person name="Mitreva M."/>
            <person name="Hou S."/>
            <person name="Chen J."/>
            <person name="Wollam A."/>
            <person name="Pepin K.H."/>
            <person name="Johnson M."/>
            <person name="Bhonagiri V."/>
            <person name="Zhang X."/>
            <person name="Suruliraj S."/>
            <person name="Warren W."/>
            <person name="Chinwalla A."/>
            <person name="Mardis E.R."/>
            <person name="Wilson R.K."/>
        </authorList>
    </citation>
    <scope>NUCLEOTIDE SEQUENCE [LARGE SCALE GENOMIC DNA]</scope>
    <source>
        <strain evidence="1 2">DSM 18206</strain>
    </source>
</reference>
<accession>G6AZZ1</accession>
<dbReference type="HOGENOM" id="CLU_1330955_0_0_10"/>
<dbReference type="Proteomes" id="UP000004407">
    <property type="component" value="Unassembled WGS sequence"/>
</dbReference>
<dbReference type="GeneID" id="78337720"/>
<proteinExistence type="predicted"/>
<name>G6AZZ1_9BACT</name>
<dbReference type="RefSeq" id="WP_007901513.1">
    <property type="nucleotide sequence ID" value="NZ_JH379449.1"/>
</dbReference>
<dbReference type="EMBL" id="AFZZ01000189">
    <property type="protein sequence ID" value="EHJ38054.1"/>
    <property type="molecule type" value="Genomic_DNA"/>
</dbReference>
<dbReference type="AlphaFoldDB" id="G6AZZ1"/>
<evidence type="ECO:0000313" key="2">
    <source>
        <dbReference type="Proteomes" id="UP000004407"/>
    </source>
</evidence>
<comment type="caution">
    <text evidence="1">The sequence shown here is derived from an EMBL/GenBank/DDBJ whole genome shotgun (WGS) entry which is preliminary data.</text>
</comment>
<gene>
    <name evidence="1" type="ORF">HMPREF0673_02208</name>
</gene>
<evidence type="ECO:0000313" key="1">
    <source>
        <dbReference type="EMBL" id="EHJ38054.1"/>
    </source>
</evidence>
<organism evidence="1 2">
    <name type="scientific">Leyella stercorea DSM 18206</name>
    <dbReference type="NCBI Taxonomy" id="1002367"/>
    <lineage>
        <taxon>Bacteria</taxon>
        <taxon>Pseudomonadati</taxon>
        <taxon>Bacteroidota</taxon>
        <taxon>Bacteroidia</taxon>
        <taxon>Bacteroidales</taxon>
        <taxon>Prevotellaceae</taxon>
        <taxon>Leyella</taxon>
    </lineage>
</organism>
<dbReference type="PATRIC" id="fig|1002367.3.peg.1782"/>
<sequence>MSQLNIIEIAKQDLYTAKAELEVRYPIPQVEHLLRLRDMVTWSIANPDMKDRQFVDELRSRYGLSQVTAYADLKIVKALLPNLSECTRDFHRWRYNEMIMETYQMAKKRKDTKTMEKAATSYAKFNRIDIEDEQSVPYHMIVVQPFFPTTDPRVVGITPVPNIDDRIRKLTQELTTSHPDTENIEYEQADLVLDDIFKPEDNDEQS</sequence>
<protein>
    <submittedName>
        <fullName evidence="1">Uncharacterized protein</fullName>
    </submittedName>
</protein>